<feature type="transmembrane region" description="Helical" evidence="1">
    <location>
        <begin position="14"/>
        <end position="34"/>
    </location>
</feature>
<reference evidence="2" key="1">
    <citation type="submission" date="2018-05" db="EMBL/GenBank/DDBJ databases">
        <authorList>
            <person name="Lanie J.A."/>
            <person name="Ng W.-L."/>
            <person name="Kazmierczak K.M."/>
            <person name="Andrzejewski T.M."/>
            <person name="Davidsen T.M."/>
            <person name="Wayne K.J."/>
            <person name="Tettelin H."/>
            <person name="Glass J.I."/>
            <person name="Rusch D."/>
            <person name="Podicherti R."/>
            <person name="Tsui H.-C.T."/>
            <person name="Winkler M.E."/>
        </authorList>
    </citation>
    <scope>NUCLEOTIDE SEQUENCE</scope>
</reference>
<feature type="transmembrane region" description="Helical" evidence="1">
    <location>
        <begin position="41"/>
        <end position="61"/>
    </location>
</feature>
<dbReference type="EMBL" id="UINC01027103">
    <property type="protein sequence ID" value="SVB05770.1"/>
    <property type="molecule type" value="Genomic_DNA"/>
</dbReference>
<feature type="transmembrane region" description="Helical" evidence="1">
    <location>
        <begin position="73"/>
        <end position="91"/>
    </location>
</feature>
<evidence type="ECO:0000313" key="2">
    <source>
        <dbReference type="EMBL" id="SVB05770.1"/>
    </source>
</evidence>
<evidence type="ECO:0000256" key="1">
    <source>
        <dbReference type="SAM" id="Phobius"/>
    </source>
</evidence>
<sequence>MAIMEDRSFGFTNLIHHFICVIVIIGSGISRNILSGKIVCYVAAIAMAITALVVIILELIFSIRLHRGDWEAVIAIQGGIALVFWSVAKYYNYQIRKLEHSEVVSESEK</sequence>
<keyword evidence="1" id="KW-0472">Membrane</keyword>
<dbReference type="AlphaFoldDB" id="A0A382AW21"/>
<gene>
    <name evidence="2" type="ORF">METZ01_LOCUS158624</name>
</gene>
<protein>
    <submittedName>
        <fullName evidence="2">Uncharacterized protein</fullName>
    </submittedName>
</protein>
<name>A0A382AW21_9ZZZZ</name>
<proteinExistence type="predicted"/>
<keyword evidence="1" id="KW-0812">Transmembrane</keyword>
<keyword evidence="1" id="KW-1133">Transmembrane helix</keyword>
<accession>A0A382AW21</accession>
<organism evidence="2">
    <name type="scientific">marine metagenome</name>
    <dbReference type="NCBI Taxonomy" id="408172"/>
    <lineage>
        <taxon>unclassified sequences</taxon>
        <taxon>metagenomes</taxon>
        <taxon>ecological metagenomes</taxon>
    </lineage>
</organism>